<sequence>MAEIDERKIKDIVSRLERLEFGSLVVTVHNGEVTQIDTTEKQRYTLDKGGTSNK</sequence>
<proteinExistence type="predicted"/>
<gene>
    <name evidence="1" type="ORF">P9989_01245</name>
</gene>
<evidence type="ECO:0000313" key="2">
    <source>
        <dbReference type="Proteomes" id="UP001221597"/>
    </source>
</evidence>
<dbReference type="EMBL" id="CP121671">
    <property type="protein sequence ID" value="WFT75061.1"/>
    <property type="molecule type" value="Genomic_DNA"/>
</dbReference>
<organism evidence="1 2">
    <name type="scientific">Halobacillus naozhouensis</name>
    <dbReference type="NCBI Taxonomy" id="554880"/>
    <lineage>
        <taxon>Bacteria</taxon>
        <taxon>Bacillati</taxon>
        <taxon>Bacillota</taxon>
        <taxon>Bacilli</taxon>
        <taxon>Bacillales</taxon>
        <taxon>Bacillaceae</taxon>
        <taxon>Halobacillus</taxon>
    </lineage>
</organism>
<name>A0ABY8IZ11_9BACI</name>
<evidence type="ECO:0000313" key="1">
    <source>
        <dbReference type="EMBL" id="WFT75061.1"/>
    </source>
</evidence>
<dbReference type="RefSeq" id="WP_283077031.1">
    <property type="nucleotide sequence ID" value="NZ_CP121671.1"/>
</dbReference>
<dbReference type="Proteomes" id="UP001221597">
    <property type="component" value="Chromosome"/>
</dbReference>
<reference evidence="1 2" key="1">
    <citation type="submission" date="2023-04" db="EMBL/GenBank/DDBJ databases">
        <title>Genome sequence of Halobacillus naozhouensis KACC 21980.</title>
        <authorList>
            <person name="Kim S."/>
            <person name="Heo J."/>
            <person name="Kwon S.-W."/>
        </authorList>
    </citation>
    <scope>NUCLEOTIDE SEQUENCE [LARGE SCALE GENOMIC DNA]</scope>
    <source>
        <strain evidence="1 2">KCTC 13234</strain>
    </source>
</reference>
<dbReference type="InterPro" id="IPR018743">
    <property type="entry name" value="DUF2292"/>
</dbReference>
<keyword evidence="2" id="KW-1185">Reference proteome</keyword>
<accession>A0ABY8IZ11</accession>
<protein>
    <submittedName>
        <fullName evidence="1">DUF2292 domain-containing protein</fullName>
    </submittedName>
</protein>
<dbReference type="Pfam" id="PF10055">
    <property type="entry name" value="DUF2292"/>
    <property type="match status" value="1"/>
</dbReference>